<evidence type="ECO:0000256" key="2">
    <source>
        <dbReference type="ARBA" id="ARBA00022574"/>
    </source>
</evidence>
<sequence>MGEDKVSFVQIVRQTCISGFLLVNHIIMNDEKVIVSFVGQKISKVRWGQSYNGEKNPCEFITGSCDDEKNLVCKWKVPTENDNEPNLESQLVVEGSVTDLLVMSPGKVIYSNSNGDVSIVSLSSHDNKMREDQSWKKLHRYLSTNEVACCTCLASYGQDIVTGGEDGKINFLLPERKKPIRVLENADSSNVTGLQFLSSTELVSINSTGQLKLWDIRQQKLNKPEKVLTLSGNACPLLSVDKHPNQPHIVVTGHGDGVVGIWDIRQENGPVTLVDAHEAEVWTVMFHSMYPDNLFTCSQDGSCWFWDGASMNNEIIYSNLNNNNSHSHSAWLYIDANKHKMETFSLVPFNKSPINSFDVCLSSLVCATDSEALIIVSDIPVR</sequence>
<keyword evidence="4" id="KW-0539">Nucleus</keyword>
<dbReference type="GO" id="GO:0031080">
    <property type="term" value="C:nuclear pore outer ring"/>
    <property type="evidence" value="ECO:0007669"/>
    <property type="project" value="TreeGrafter"/>
</dbReference>
<dbReference type="SMART" id="SM00320">
    <property type="entry name" value="WD40"/>
    <property type="match status" value="5"/>
</dbReference>
<dbReference type="PROSITE" id="PS50082">
    <property type="entry name" value="WD_REPEATS_2"/>
    <property type="match status" value="1"/>
</dbReference>
<accession>T2M991</accession>
<proteinExistence type="evidence at transcript level"/>
<comment type="subcellular location">
    <subcellularLocation>
        <location evidence="1">Nucleus</location>
    </subcellularLocation>
</comment>
<evidence type="ECO:0000256" key="4">
    <source>
        <dbReference type="ARBA" id="ARBA00023242"/>
    </source>
</evidence>
<keyword evidence="3" id="KW-0677">Repeat</keyword>
<dbReference type="InterPro" id="IPR015943">
    <property type="entry name" value="WD40/YVTN_repeat-like_dom_sf"/>
</dbReference>
<dbReference type="AlphaFoldDB" id="T2M991"/>
<gene>
    <name evidence="6" type="primary">NUP43</name>
</gene>
<dbReference type="InterPro" id="IPR019775">
    <property type="entry name" value="WD40_repeat_CS"/>
</dbReference>
<dbReference type="SUPFAM" id="SSF50978">
    <property type="entry name" value="WD40 repeat-like"/>
    <property type="match status" value="1"/>
</dbReference>
<feature type="non-terminal residue" evidence="6">
    <location>
        <position position="1"/>
    </location>
</feature>
<protein>
    <submittedName>
        <fullName evidence="6">Nucleoporin Nup43</fullName>
    </submittedName>
</protein>
<dbReference type="PROSITE" id="PS00678">
    <property type="entry name" value="WD_REPEATS_1"/>
    <property type="match status" value="1"/>
</dbReference>
<dbReference type="EMBL" id="HAAD01002379">
    <property type="protein sequence ID" value="CDG68611.1"/>
    <property type="molecule type" value="mRNA"/>
</dbReference>
<dbReference type="Gene3D" id="2.130.10.10">
    <property type="entry name" value="YVTN repeat-like/Quinoprotein amine dehydrogenase"/>
    <property type="match status" value="1"/>
</dbReference>
<organism evidence="6">
    <name type="scientific">Hydra vulgaris</name>
    <name type="common">Hydra</name>
    <name type="synonym">Hydra attenuata</name>
    <dbReference type="NCBI Taxonomy" id="6087"/>
    <lineage>
        <taxon>Eukaryota</taxon>
        <taxon>Metazoa</taxon>
        <taxon>Cnidaria</taxon>
        <taxon>Hydrozoa</taxon>
        <taxon>Hydroidolina</taxon>
        <taxon>Anthoathecata</taxon>
        <taxon>Aplanulata</taxon>
        <taxon>Hydridae</taxon>
        <taxon>Hydra</taxon>
    </lineage>
</organism>
<dbReference type="InterPro" id="IPR001680">
    <property type="entry name" value="WD40_rpt"/>
</dbReference>
<name>T2M991_HYDVU</name>
<evidence type="ECO:0000256" key="1">
    <source>
        <dbReference type="ARBA" id="ARBA00004123"/>
    </source>
</evidence>
<reference evidence="6" key="1">
    <citation type="journal article" date="2013" name="Genome Biol. Evol.">
        <title>Punctuated emergences of genetic and phenotypic innovations in eumetazoan, bilaterian, euteleostome, and hominidae ancestors.</title>
        <authorList>
            <person name="Wenger Y."/>
            <person name="Galliot B."/>
        </authorList>
    </citation>
    <scope>NUCLEOTIDE SEQUENCE</scope>
    <source>
        <tissue evidence="6">Whole animals</tissue>
    </source>
</reference>
<feature type="repeat" description="WD" evidence="5">
    <location>
        <begin position="230"/>
        <end position="272"/>
    </location>
</feature>
<evidence type="ECO:0000313" key="6">
    <source>
        <dbReference type="EMBL" id="CDG68611.1"/>
    </source>
</evidence>
<keyword evidence="2 5" id="KW-0853">WD repeat</keyword>
<dbReference type="InterPro" id="IPR036322">
    <property type="entry name" value="WD40_repeat_dom_sf"/>
</dbReference>
<dbReference type="OrthoDB" id="9890280at2759"/>
<dbReference type="PANTHER" id="PTHR22652">
    <property type="entry name" value="NUCLEOPORIN NUP43"/>
    <property type="match status" value="1"/>
</dbReference>
<evidence type="ECO:0000256" key="5">
    <source>
        <dbReference type="PROSITE-ProRule" id="PRU00221"/>
    </source>
</evidence>
<dbReference type="PANTHER" id="PTHR22652:SF0">
    <property type="entry name" value="NUCLEOPORIN NUP43"/>
    <property type="match status" value="1"/>
</dbReference>
<evidence type="ECO:0000256" key="3">
    <source>
        <dbReference type="ARBA" id="ARBA00022737"/>
    </source>
</evidence>
<dbReference type="Pfam" id="PF00400">
    <property type="entry name" value="WD40"/>
    <property type="match status" value="2"/>
</dbReference>